<comment type="subcellular location">
    <subcellularLocation>
        <location evidence="1">Secreted</location>
    </subcellularLocation>
</comment>
<evidence type="ECO:0000256" key="6">
    <source>
        <dbReference type="ARBA" id="ARBA00023277"/>
    </source>
</evidence>
<dbReference type="InterPro" id="IPR043595">
    <property type="entry name" value="FaeB/C/D"/>
</dbReference>
<keyword evidence="4 9" id="KW-0732">Signal</keyword>
<dbReference type="GO" id="GO:0005576">
    <property type="term" value="C:extracellular region"/>
    <property type="evidence" value="ECO:0007669"/>
    <property type="project" value="UniProtKB-SubCell"/>
</dbReference>
<evidence type="ECO:0000259" key="10">
    <source>
        <dbReference type="Pfam" id="PF01738"/>
    </source>
</evidence>
<keyword evidence="3" id="KW-0858">Xylan degradation</keyword>
<dbReference type="KEGG" id="ftj:FTUN_5425"/>
<evidence type="ECO:0000313" key="12">
    <source>
        <dbReference type="Proteomes" id="UP000503447"/>
    </source>
</evidence>
<evidence type="ECO:0000313" key="11">
    <source>
        <dbReference type="EMBL" id="QJW97845.1"/>
    </source>
</evidence>
<keyword evidence="12" id="KW-1185">Reference proteome</keyword>
<dbReference type="Gene3D" id="3.40.50.1820">
    <property type="entry name" value="alpha/beta hydrolase"/>
    <property type="match status" value="1"/>
</dbReference>
<sequence>MVRFGIALVLGWTATITSAAAEPSLKKMEWKVGDATREALVHAPLVPRDLSPAKPGFTAAPKADQEGSPLVFVFHGHGGTMKHASTKMAIHTYWPEAICVYPQGLNTPGKLTDPAGKKSGWQANPNDQEDRDMKFFDEMLKSLRKDYKVDDKRVFVTGHSNGGRFTQLLWAERGDVFAAVAPSGTTASTLTRSLKPKPCLHIAGEKDELVKFAWQKQTMDAVLKLNGCESDGKPWQKDANPPGTWYDSKTGTPLVTYVYPGGHMPPEDTPKRIAAFFKDQAKK</sequence>
<evidence type="ECO:0000256" key="2">
    <source>
        <dbReference type="ARBA" id="ARBA00022525"/>
    </source>
</evidence>
<keyword evidence="5" id="KW-0378">Hydrolase</keyword>
<accession>A0A6M5YUW1</accession>
<evidence type="ECO:0000256" key="7">
    <source>
        <dbReference type="ARBA" id="ARBA00023326"/>
    </source>
</evidence>
<feature type="chain" id="PRO_5026807397" description="Dienelactone hydrolase domain-containing protein" evidence="9">
    <location>
        <begin position="22"/>
        <end position="283"/>
    </location>
</feature>
<feature type="domain" description="Dienelactone hydrolase" evidence="10">
    <location>
        <begin position="61"/>
        <end position="222"/>
    </location>
</feature>
<dbReference type="PANTHER" id="PTHR38050:SF2">
    <property type="entry name" value="FERULOYL ESTERASE C-RELATED"/>
    <property type="match status" value="1"/>
</dbReference>
<dbReference type="GO" id="GO:0045493">
    <property type="term" value="P:xylan catabolic process"/>
    <property type="evidence" value="ECO:0007669"/>
    <property type="project" value="UniProtKB-KW"/>
</dbReference>
<feature type="signal peptide" evidence="9">
    <location>
        <begin position="1"/>
        <end position="21"/>
    </location>
</feature>
<dbReference type="Pfam" id="PF01738">
    <property type="entry name" value="DLH"/>
    <property type="match status" value="1"/>
</dbReference>
<dbReference type="SUPFAM" id="SSF53474">
    <property type="entry name" value="alpha/beta-Hydrolases"/>
    <property type="match status" value="1"/>
</dbReference>
<keyword evidence="2" id="KW-0964">Secreted</keyword>
<evidence type="ECO:0000256" key="8">
    <source>
        <dbReference type="SAM" id="MobiDB-lite"/>
    </source>
</evidence>
<organism evidence="11 12">
    <name type="scientific">Frigoriglobus tundricola</name>
    <dbReference type="NCBI Taxonomy" id="2774151"/>
    <lineage>
        <taxon>Bacteria</taxon>
        <taxon>Pseudomonadati</taxon>
        <taxon>Planctomycetota</taxon>
        <taxon>Planctomycetia</taxon>
        <taxon>Gemmatales</taxon>
        <taxon>Gemmataceae</taxon>
        <taxon>Frigoriglobus</taxon>
    </lineage>
</organism>
<evidence type="ECO:0000256" key="1">
    <source>
        <dbReference type="ARBA" id="ARBA00004613"/>
    </source>
</evidence>
<keyword evidence="7" id="KW-0624">Polysaccharide degradation</keyword>
<keyword evidence="6" id="KW-0119">Carbohydrate metabolism</keyword>
<feature type="region of interest" description="Disordered" evidence="8">
    <location>
        <begin position="110"/>
        <end position="130"/>
    </location>
</feature>
<dbReference type="AlphaFoldDB" id="A0A6M5YUW1"/>
<dbReference type="RefSeq" id="WP_227254432.1">
    <property type="nucleotide sequence ID" value="NZ_CP053452.2"/>
</dbReference>
<reference evidence="12" key="1">
    <citation type="submission" date="2020-05" db="EMBL/GenBank/DDBJ databases">
        <title>Frigoriglobus tundricola gen. nov., sp. nov., a psychrotolerant cellulolytic planctomycete of the family Gemmataceae with two divergent copies of 16S rRNA gene.</title>
        <authorList>
            <person name="Kulichevskaya I.S."/>
            <person name="Ivanova A.A."/>
            <person name="Naumoff D.G."/>
            <person name="Beletsky A.V."/>
            <person name="Rijpstra W.I.C."/>
            <person name="Sinninghe Damste J.S."/>
            <person name="Mardanov A.V."/>
            <person name="Ravin N.V."/>
            <person name="Dedysh S.N."/>
        </authorList>
    </citation>
    <scope>NUCLEOTIDE SEQUENCE [LARGE SCALE GENOMIC DNA]</scope>
    <source>
        <strain evidence="12">PL17</strain>
    </source>
</reference>
<dbReference type="InterPro" id="IPR029058">
    <property type="entry name" value="AB_hydrolase_fold"/>
</dbReference>
<evidence type="ECO:0000256" key="5">
    <source>
        <dbReference type="ARBA" id="ARBA00022801"/>
    </source>
</evidence>
<dbReference type="EMBL" id="CP053452">
    <property type="protein sequence ID" value="QJW97845.1"/>
    <property type="molecule type" value="Genomic_DNA"/>
</dbReference>
<protein>
    <recommendedName>
        <fullName evidence="10">Dienelactone hydrolase domain-containing protein</fullName>
    </recommendedName>
</protein>
<dbReference type="GO" id="GO:0030600">
    <property type="term" value="F:feruloyl esterase activity"/>
    <property type="evidence" value="ECO:0007669"/>
    <property type="project" value="InterPro"/>
</dbReference>
<name>A0A6M5YUW1_9BACT</name>
<proteinExistence type="predicted"/>
<evidence type="ECO:0000256" key="4">
    <source>
        <dbReference type="ARBA" id="ARBA00022729"/>
    </source>
</evidence>
<dbReference type="PANTHER" id="PTHR38050">
    <property type="match status" value="1"/>
</dbReference>
<evidence type="ECO:0000256" key="9">
    <source>
        <dbReference type="SAM" id="SignalP"/>
    </source>
</evidence>
<dbReference type="InterPro" id="IPR002925">
    <property type="entry name" value="Dienelactn_hydro"/>
</dbReference>
<dbReference type="Proteomes" id="UP000503447">
    <property type="component" value="Chromosome"/>
</dbReference>
<gene>
    <name evidence="11" type="ORF">FTUN_5425</name>
</gene>
<evidence type="ECO:0000256" key="3">
    <source>
        <dbReference type="ARBA" id="ARBA00022651"/>
    </source>
</evidence>